<evidence type="ECO:0000313" key="5">
    <source>
        <dbReference type="EMBL" id="GAA4650721.1"/>
    </source>
</evidence>
<dbReference type="InterPro" id="IPR013185">
    <property type="entry name" value="Transl_elong_KOW-like"/>
</dbReference>
<dbReference type="Gene3D" id="2.40.50.140">
    <property type="entry name" value="Nucleic acid-binding proteins"/>
    <property type="match status" value="2"/>
</dbReference>
<dbReference type="InterPro" id="IPR012340">
    <property type="entry name" value="NA-bd_OB-fold"/>
</dbReference>
<dbReference type="InterPro" id="IPR011897">
    <property type="entry name" value="Transl_elong_p-like_YeiP"/>
</dbReference>
<comment type="caution">
    <text evidence="5">The sequence shown here is derived from an EMBL/GenBank/DDBJ whole genome shotgun (WGS) entry which is preliminary data.</text>
</comment>
<dbReference type="SUPFAM" id="SSF50104">
    <property type="entry name" value="Translation proteins SH3-like domain"/>
    <property type="match status" value="1"/>
</dbReference>
<dbReference type="PANTHER" id="PTHR30053:SF14">
    <property type="entry name" value="TRANSLATION ELONGATION FACTOR KOW-LIKE DOMAIN-CONTAINING PROTEIN"/>
    <property type="match status" value="1"/>
</dbReference>
<comment type="similarity">
    <text evidence="1 2">Belongs to the elongation factor P family.</text>
</comment>
<dbReference type="InterPro" id="IPR001059">
    <property type="entry name" value="Transl_elong_P/YeiP_cen"/>
</dbReference>
<dbReference type="NCBIfam" id="NF001810">
    <property type="entry name" value="PRK00529.1"/>
    <property type="match status" value="1"/>
</dbReference>
<name>A0ABP8V600_9GAMM</name>
<dbReference type="InterPro" id="IPR020599">
    <property type="entry name" value="Transl_elong_fac_P/YeiP"/>
</dbReference>
<dbReference type="Pfam" id="PF09285">
    <property type="entry name" value="Elong-fact-P_C"/>
    <property type="match status" value="1"/>
</dbReference>
<evidence type="ECO:0000313" key="6">
    <source>
        <dbReference type="Proteomes" id="UP001500604"/>
    </source>
</evidence>
<organism evidence="5 6">
    <name type="scientific">Kistimonas scapharcae</name>
    <dbReference type="NCBI Taxonomy" id="1036133"/>
    <lineage>
        <taxon>Bacteria</taxon>
        <taxon>Pseudomonadati</taxon>
        <taxon>Pseudomonadota</taxon>
        <taxon>Gammaproteobacteria</taxon>
        <taxon>Oceanospirillales</taxon>
        <taxon>Endozoicomonadaceae</taxon>
        <taxon>Kistimonas</taxon>
    </lineage>
</organism>
<dbReference type="CDD" id="cd04470">
    <property type="entry name" value="S1_EF-P_repeat_1"/>
    <property type="match status" value="1"/>
</dbReference>
<dbReference type="PROSITE" id="PS01275">
    <property type="entry name" value="EFP"/>
    <property type="match status" value="1"/>
</dbReference>
<dbReference type="EMBL" id="BAABFL010000416">
    <property type="protein sequence ID" value="GAA4650721.1"/>
    <property type="molecule type" value="Genomic_DNA"/>
</dbReference>
<evidence type="ECO:0000256" key="1">
    <source>
        <dbReference type="ARBA" id="ARBA00009479"/>
    </source>
</evidence>
<feature type="domain" description="Translation elongation factor P/YeiP central" evidence="4">
    <location>
        <begin position="69"/>
        <end position="124"/>
    </location>
</feature>
<keyword evidence="6" id="KW-1185">Reference proteome</keyword>
<dbReference type="NCBIfam" id="NF003392">
    <property type="entry name" value="PRK04542.1"/>
    <property type="match status" value="1"/>
</dbReference>
<protein>
    <recommendedName>
        <fullName evidence="2">Elongation factor P-like protein</fullName>
    </recommendedName>
</protein>
<dbReference type="SMART" id="SM01185">
    <property type="entry name" value="EFP"/>
    <property type="match status" value="1"/>
</dbReference>
<dbReference type="InterPro" id="IPR014722">
    <property type="entry name" value="Rib_uL2_dom2"/>
</dbReference>
<dbReference type="PIRSF" id="PIRSF005901">
    <property type="entry name" value="EF-P"/>
    <property type="match status" value="1"/>
</dbReference>
<sequence length="188" mass="20997">MPSANELKKGQIVEINGHYYMVKNVESKSPSSRGAQTLYKVRFNQVPGGRKYDDTFTGNDMLTDVNMMRKPVSFLYKEGDLYTFMDQEDYSQYTLEASALEDQLPYIQDGMEGITALLVDDSLLALELPQSVIMEVVETSPAIKGSTAAARTKPARMATGLEVQVPEYLEQGEKIKINTETGKFMSRA</sequence>
<dbReference type="InterPro" id="IPR013852">
    <property type="entry name" value="Transl_elong_P/YeiP_CS"/>
</dbReference>
<gene>
    <name evidence="5" type="primary">yeiP</name>
    <name evidence="5" type="ORF">GCM10023116_30040</name>
</gene>
<evidence type="ECO:0000256" key="2">
    <source>
        <dbReference type="HAMAP-Rule" id="MF_00646"/>
    </source>
</evidence>
<dbReference type="SUPFAM" id="SSF50249">
    <property type="entry name" value="Nucleic acid-binding proteins"/>
    <property type="match status" value="2"/>
</dbReference>
<dbReference type="InterPro" id="IPR008991">
    <property type="entry name" value="Translation_prot_SH3-like_sf"/>
</dbReference>
<proteinExistence type="inferred from homology"/>
<dbReference type="PANTHER" id="PTHR30053">
    <property type="entry name" value="ELONGATION FACTOR P"/>
    <property type="match status" value="1"/>
</dbReference>
<dbReference type="Proteomes" id="UP001500604">
    <property type="component" value="Unassembled WGS sequence"/>
</dbReference>
<evidence type="ECO:0000259" key="3">
    <source>
        <dbReference type="SMART" id="SM00841"/>
    </source>
</evidence>
<dbReference type="InterPro" id="IPR015365">
    <property type="entry name" value="Elong-fact-P_C"/>
</dbReference>
<dbReference type="SMART" id="SM00841">
    <property type="entry name" value="Elong-fact-P_C"/>
    <property type="match status" value="1"/>
</dbReference>
<dbReference type="CDD" id="cd05794">
    <property type="entry name" value="S1_EF-P_repeat_2"/>
    <property type="match status" value="1"/>
</dbReference>
<dbReference type="Pfam" id="PF08207">
    <property type="entry name" value="EFP_N"/>
    <property type="match status" value="1"/>
</dbReference>
<dbReference type="HAMAP" id="MF_00646">
    <property type="entry name" value="EFP"/>
    <property type="match status" value="1"/>
</dbReference>
<accession>A0ABP8V600</accession>
<dbReference type="RefSeq" id="WP_345196946.1">
    <property type="nucleotide sequence ID" value="NZ_BAABFL010000416.1"/>
</dbReference>
<evidence type="ECO:0000259" key="4">
    <source>
        <dbReference type="SMART" id="SM01185"/>
    </source>
</evidence>
<reference evidence="6" key="1">
    <citation type="journal article" date="2019" name="Int. J. Syst. Evol. Microbiol.">
        <title>The Global Catalogue of Microorganisms (GCM) 10K type strain sequencing project: providing services to taxonomists for standard genome sequencing and annotation.</title>
        <authorList>
            <consortium name="The Broad Institute Genomics Platform"/>
            <consortium name="The Broad Institute Genome Sequencing Center for Infectious Disease"/>
            <person name="Wu L."/>
            <person name="Ma J."/>
        </authorList>
    </citation>
    <scope>NUCLEOTIDE SEQUENCE [LARGE SCALE GENOMIC DNA]</scope>
    <source>
        <strain evidence="6">JCM 17805</strain>
    </source>
</reference>
<feature type="domain" description="Elongation factor P C-terminal" evidence="3">
    <location>
        <begin position="132"/>
        <end position="187"/>
    </location>
</feature>
<dbReference type="Gene3D" id="2.30.30.30">
    <property type="match status" value="1"/>
</dbReference>
<dbReference type="Pfam" id="PF01132">
    <property type="entry name" value="EFP"/>
    <property type="match status" value="1"/>
</dbReference>